<keyword evidence="2" id="KW-1185">Reference proteome</keyword>
<protein>
    <submittedName>
        <fullName evidence="1">Uncharacterized protein</fullName>
    </submittedName>
</protein>
<dbReference type="Proteomes" id="UP001162483">
    <property type="component" value="Unassembled WGS sequence"/>
</dbReference>
<evidence type="ECO:0000313" key="2">
    <source>
        <dbReference type="Proteomes" id="UP001162483"/>
    </source>
</evidence>
<proteinExistence type="predicted"/>
<sequence length="37" mass="4017">MSCQSAPGYNATPVISASFCVPQLCCIRISPHFFVIQ</sequence>
<name>A0ABN9FYA5_9NEOB</name>
<accession>A0ABN9FYA5</accession>
<feature type="non-terminal residue" evidence="1">
    <location>
        <position position="37"/>
    </location>
</feature>
<reference evidence="1" key="1">
    <citation type="submission" date="2023-05" db="EMBL/GenBank/DDBJ databases">
        <authorList>
            <person name="Stuckert A."/>
        </authorList>
    </citation>
    <scope>NUCLEOTIDE SEQUENCE</scope>
</reference>
<organism evidence="1 2">
    <name type="scientific">Staurois parvus</name>
    <dbReference type="NCBI Taxonomy" id="386267"/>
    <lineage>
        <taxon>Eukaryota</taxon>
        <taxon>Metazoa</taxon>
        <taxon>Chordata</taxon>
        <taxon>Craniata</taxon>
        <taxon>Vertebrata</taxon>
        <taxon>Euteleostomi</taxon>
        <taxon>Amphibia</taxon>
        <taxon>Batrachia</taxon>
        <taxon>Anura</taxon>
        <taxon>Neobatrachia</taxon>
        <taxon>Ranoidea</taxon>
        <taxon>Ranidae</taxon>
        <taxon>Staurois</taxon>
    </lineage>
</organism>
<gene>
    <name evidence="1" type="ORF">SPARVUS_LOCUS13084211</name>
</gene>
<comment type="caution">
    <text evidence="1">The sequence shown here is derived from an EMBL/GenBank/DDBJ whole genome shotgun (WGS) entry which is preliminary data.</text>
</comment>
<evidence type="ECO:0000313" key="1">
    <source>
        <dbReference type="EMBL" id="CAI9602110.1"/>
    </source>
</evidence>
<dbReference type="EMBL" id="CATNWA010017644">
    <property type="protein sequence ID" value="CAI9602110.1"/>
    <property type="molecule type" value="Genomic_DNA"/>
</dbReference>